<feature type="compositionally biased region" description="Basic and acidic residues" evidence="1">
    <location>
        <begin position="278"/>
        <end position="313"/>
    </location>
</feature>
<feature type="compositionally biased region" description="Basic and acidic residues" evidence="1">
    <location>
        <begin position="446"/>
        <end position="456"/>
    </location>
</feature>
<dbReference type="EMBL" id="JAPQKP010000005">
    <property type="protein sequence ID" value="KAJ5189068.1"/>
    <property type="molecule type" value="Genomic_DNA"/>
</dbReference>
<feature type="region of interest" description="Disordered" evidence="1">
    <location>
        <begin position="79"/>
        <end position="487"/>
    </location>
</feature>
<feature type="compositionally biased region" description="Basic residues" evidence="1">
    <location>
        <begin position="435"/>
        <end position="445"/>
    </location>
</feature>
<dbReference type="Proteomes" id="UP001150879">
    <property type="component" value="Unassembled WGS sequence"/>
</dbReference>
<dbReference type="AlphaFoldDB" id="A0A9W9M4Y0"/>
<sequence>MKDNVLIGVLLGVAFSTPVFAWLFYLWYRSHLTRMHQEGQIFERRSRDRLQANYEPANGAPNYTIGPYFTTRGWVRPKTRGLSHPLRPPQYVHPRQPMYTGVPHPDHHFQGPSRANIHSAQTANQQRNPLSKRQQRKQRALQNKQRQKEQQQSQDEQGSKKNRNNQRKQKKKNQGQNKQKSPTAQSPKAQSPKSQGEHGEQHYQWGNTEGQNDRRSNHDGGTGWANDRSAWGNQHNTDQNDNDINNCGGSNLNNDQGGQRNSQPCSPRRNSRGSQENHGWDQDNNISRERSPQWDNEHQDEHRNSNHHDERYSTRPASPDRASINEGESRWGGNDHGAQQNSHLQSHYSNEAHHNRNDGWGDNDIKSHYKESKSNRYTSPERISRGRSSPNRDWGHNDDGRRNHSRNRSDPWSHAEEHRGGGNESWRQDGNGDKKKGKKEKKKKERWQIELEENAKRGRSRSPSRGGSERGWDMRSRASGWKETQKW</sequence>
<name>A0A9W9M4Y0_9EURO</name>
<feature type="compositionally biased region" description="Basic and acidic residues" evidence="1">
    <location>
        <begin position="393"/>
        <end position="434"/>
    </location>
</feature>
<feature type="compositionally biased region" description="Basic and acidic residues" evidence="1">
    <location>
        <begin position="350"/>
        <end position="374"/>
    </location>
</feature>
<proteinExistence type="predicted"/>
<organism evidence="3 4">
    <name type="scientific">Penicillium cf. griseofulvum</name>
    <dbReference type="NCBI Taxonomy" id="2972120"/>
    <lineage>
        <taxon>Eukaryota</taxon>
        <taxon>Fungi</taxon>
        <taxon>Dikarya</taxon>
        <taxon>Ascomycota</taxon>
        <taxon>Pezizomycotina</taxon>
        <taxon>Eurotiomycetes</taxon>
        <taxon>Eurotiomycetidae</taxon>
        <taxon>Eurotiales</taxon>
        <taxon>Aspergillaceae</taxon>
        <taxon>Penicillium</taxon>
    </lineage>
</organism>
<feature type="compositionally biased region" description="Basic residues" evidence="1">
    <location>
        <begin position="160"/>
        <end position="173"/>
    </location>
</feature>
<accession>A0A9W9M4Y0</accession>
<protein>
    <submittedName>
        <fullName evidence="3">Uncharacterized protein</fullName>
    </submittedName>
</protein>
<keyword evidence="2" id="KW-0812">Transmembrane</keyword>
<reference evidence="3" key="2">
    <citation type="journal article" date="2023" name="IMA Fungus">
        <title>Comparative genomic study of the Penicillium genus elucidates a diverse pangenome and 15 lateral gene transfer events.</title>
        <authorList>
            <person name="Petersen C."/>
            <person name="Sorensen T."/>
            <person name="Nielsen M.R."/>
            <person name="Sondergaard T.E."/>
            <person name="Sorensen J.L."/>
            <person name="Fitzpatrick D.A."/>
            <person name="Frisvad J.C."/>
            <person name="Nielsen K.L."/>
        </authorList>
    </citation>
    <scope>NUCLEOTIDE SEQUENCE</scope>
    <source>
        <strain evidence="3">IBT 16849</strain>
    </source>
</reference>
<keyword evidence="2" id="KW-0472">Membrane</keyword>
<feature type="compositionally biased region" description="Polar residues" evidence="1">
    <location>
        <begin position="116"/>
        <end position="132"/>
    </location>
</feature>
<keyword evidence="2" id="KW-1133">Transmembrane helix</keyword>
<gene>
    <name evidence="3" type="ORF">N7472_008082</name>
</gene>
<feature type="transmembrane region" description="Helical" evidence="2">
    <location>
        <begin position="6"/>
        <end position="28"/>
    </location>
</feature>
<keyword evidence="4" id="KW-1185">Reference proteome</keyword>
<evidence type="ECO:0000313" key="4">
    <source>
        <dbReference type="Proteomes" id="UP001150879"/>
    </source>
</evidence>
<evidence type="ECO:0000256" key="1">
    <source>
        <dbReference type="SAM" id="MobiDB-lite"/>
    </source>
</evidence>
<comment type="caution">
    <text evidence="3">The sequence shown here is derived from an EMBL/GenBank/DDBJ whole genome shotgun (WGS) entry which is preliminary data.</text>
</comment>
<feature type="compositionally biased region" description="Polar residues" evidence="1">
    <location>
        <begin position="231"/>
        <end position="265"/>
    </location>
</feature>
<feature type="compositionally biased region" description="Polar residues" evidence="1">
    <location>
        <begin position="182"/>
        <end position="194"/>
    </location>
</feature>
<evidence type="ECO:0000256" key="2">
    <source>
        <dbReference type="SAM" id="Phobius"/>
    </source>
</evidence>
<evidence type="ECO:0000313" key="3">
    <source>
        <dbReference type="EMBL" id="KAJ5189068.1"/>
    </source>
</evidence>
<reference evidence="3" key="1">
    <citation type="submission" date="2022-11" db="EMBL/GenBank/DDBJ databases">
        <authorList>
            <person name="Petersen C."/>
        </authorList>
    </citation>
    <scope>NUCLEOTIDE SEQUENCE</scope>
    <source>
        <strain evidence="3">IBT 16849</strain>
    </source>
</reference>
<dbReference type="OrthoDB" id="4362457at2759"/>
<feature type="compositionally biased region" description="Polar residues" evidence="1">
    <location>
        <begin position="337"/>
        <end position="349"/>
    </location>
</feature>
<feature type="compositionally biased region" description="Basic and acidic residues" evidence="1">
    <location>
        <begin position="467"/>
        <end position="476"/>
    </location>
</feature>